<evidence type="ECO:0000313" key="5">
    <source>
        <dbReference type="Proteomes" id="UP000826513"/>
    </source>
</evidence>
<keyword evidence="1" id="KW-0472">Membrane</keyword>
<keyword evidence="1" id="KW-0812">Transmembrane</keyword>
<protein>
    <recommendedName>
        <fullName evidence="6">Phage holin family protein</fullName>
    </recommendedName>
</protein>
<dbReference type="RefSeq" id="WP_027674796.1">
    <property type="nucleotide sequence ID" value="NZ_CP039692.1"/>
</dbReference>
<gene>
    <name evidence="2" type="ORF">CFBP5473_18740</name>
    <name evidence="3" type="ORF">J5285_19600</name>
</gene>
<dbReference type="KEGG" id="alf:CFBP5473_18740"/>
<evidence type="ECO:0008006" key="6">
    <source>
        <dbReference type="Google" id="ProtNLM"/>
    </source>
</evidence>
<reference evidence="2 4" key="1">
    <citation type="submission" date="2019-04" db="EMBL/GenBank/DDBJ databases">
        <title>Complete genome sequence of Agrobacterium larrymoorei CFBP5473.</title>
        <authorList>
            <person name="Haryono M."/>
            <person name="Chou L."/>
            <person name="Lin Y.-C."/>
            <person name="Lai E.-M."/>
            <person name="Kuo C.-H."/>
        </authorList>
    </citation>
    <scope>NUCLEOTIDE SEQUENCE [LARGE SCALE GENOMIC DNA]</scope>
    <source>
        <strain evidence="2 4">CFBP5473</strain>
    </source>
</reference>
<organism evidence="2 4">
    <name type="scientific">Agrobacterium larrymoorei</name>
    <dbReference type="NCBI Taxonomy" id="160699"/>
    <lineage>
        <taxon>Bacteria</taxon>
        <taxon>Pseudomonadati</taxon>
        <taxon>Pseudomonadota</taxon>
        <taxon>Alphaproteobacteria</taxon>
        <taxon>Hyphomicrobiales</taxon>
        <taxon>Rhizobiaceae</taxon>
        <taxon>Rhizobium/Agrobacterium group</taxon>
        <taxon>Agrobacterium</taxon>
    </lineage>
</organism>
<dbReference type="OrthoDB" id="8373956at2"/>
<evidence type="ECO:0000313" key="3">
    <source>
        <dbReference type="EMBL" id="QYA09576.1"/>
    </source>
</evidence>
<dbReference type="AlphaFoldDB" id="A0A4D7E0Y3"/>
<accession>A0A4D7E0Y3</accession>
<feature type="transmembrane region" description="Helical" evidence="1">
    <location>
        <begin position="58"/>
        <end position="82"/>
    </location>
</feature>
<dbReference type="Proteomes" id="UP000826513">
    <property type="component" value="Chromosome 2"/>
</dbReference>
<reference evidence="3 5" key="2">
    <citation type="submission" date="2021-03" db="EMBL/GenBank/DDBJ databases">
        <title>Rapid diversification of plasmids in a genus of pathogenic and nitrogen fixing bacteria.</title>
        <authorList>
            <person name="Weisberg A.J."/>
            <person name="Miller M."/>
            <person name="Ream W."/>
            <person name="Grunwald N.J."/>
            <person name="Chang J.H."/>
        </authorList>
    </citation>
    <scope>NUCLEOTIDE SEQUENCE [LARGE SCALE GENOMIC DNA]</scope>
    <source>
        <strain evidence="3 5">AF3.44</strain>
    </source>
</reference>
<sequence length="138" mass="14456">MLQAFLLYLGDTQREGTFVTRRIKSAIILRVLAGLFFLIAVIAAGIGGSIYLAKELGAGPAALVIAGVAFLLGVIMLIILALVRRPRVYRAPAVSPLAAAPLAVEAMAAGALAKRPFVTLLVAAALGFITTRTTIRKK</sequence>
<proteinExistence type="predicted"/>
<evidence type="ECO:0000256" key="1">
    <source>
        <dbReference type="SAM" id="Phobius"/>
    </source>
</evidence>
<keyword evidence="1" id="KW-1133">Transmembrane helix</keyword>
<dbReference type="EMBL" id="CP072168">
    <property type="protein sequence ID" value="QYA09576.1"/>
    <property type="molecule type" value="Genomic_DNA"/>
</dbReference>
<dbReference type="STRING" id="1367849.GCA_000518585_01999"/>
<keyword evidence="5" id="KW-1185">Reference proteome</keyword>
<dbReference type="Proteomes" id="UP000298545">
    <property type="component" value="Chromosome linear"/>
</dbReference>
<evidence type="ECO:0000313" key="2">
    <source>
        <dbReference type="EMBL" id="QCI99982.1"/>
    </source>
</evidence>
<name>A0A4D7E0Y3_9HYPH</name>
<feature type="transmembrane region" description="Helical" evidence="1">
    <location>
        <begin position="27"/>
        <end position="52"/>
    </location>
</feature>
<dbReference type="EMBL" id="CP039692">
    <property type="protein sequence ID" value="QCI99982.1"/>
    <property type="molecule type" value="Genomic_DNA"/>
</dbReference>
<evidence type="ECO:0000313" key="4">
    <source>
        <dbReference type="Proteomes" id="UP000298545"/>
    </source>
</evidence>